<evidence type="ECO:0000256" key="1">
    <source>
        <dbReference type="ARBA" id="ARBA00001946"/>
    </source>
</evidence>
<dbReference type="PANTHER" id="PTHR33653">
    <property type="entry name" value="RIBONUCLEASE VAPC2"/>
    <property type="match status" value="1"/>
</dbReference>
<keyword evidence="4 8" id="KW-0479">Metal-binding</keyword>
<reference evidence="11" key="1">
    <citation type="journal article" date="2019" name="Int. J. Syst. Evol. Microbiol.">
        <title>The Global Catalogue of Microorganisms (GCM) 10K type strain sequencing project: providing services to taxonomists for standard genome sequencing and annotation.</title>
        <authorList>
            <consortium name="The Broad Institute Genomics Platform"/>
            <consortium name="The Broad Institute Genome Sequencing Center for Infectious Disease"/>
            <person name="Wu L."/>
            <person name="Ma J."/>
        </authorList>
    </citation>
    <scope>NUCLEOTIDE SEQUENCE [LARGE SCALE GENOMIC DNA]</scope>
    <source>
        <strain evidence="11">CGMCC 1.19062</strain>
    </source>
</reference>
<dbReference type="InterPro" id="IPR050556">
    <property type="entry name" value="Type_II_TA_system_RNase"/>
</dbReference>
<keyword evidence="8" id="KW-0800">Toxin</keyword>
<evidence type="ECO:0000256" key="2">
    <source>
        <dbReference type="ARBA" id="ARBA00022649"/>
    </source>
</evidence>
<keyword evidence="2 8" id="KW-1277">Toxin-antitoxin system</keyword>
<dbReference type="InterPro" id="IPR022907">
    <property type="entry name" value="VapC_family"/>
</dbReference>
<dbReference type="PANTHER" id="PTHR33653:SF1">
    <property type="entry name" value="RIBONUCLEASE VAPC2"/>
    <property type="match status" value="1"/>
</dbReference>
<dbReference type="Proteomes" id="UP001597295">
    <property type="component" value="Unassembled WGS sequence"/>
</dbReference>
<evidence type="ECO:0000313" key="10">
    <source>
        <dbReference type="EMBL" id="MFD2262256.1"/>
    </source>
</evidence>
<keyword evidence="6 8" id="KW-0460">Magnesium</keyword>
<evidence type="ECO:0000256" key="6">
    <source>
        <dbReference type="ARBA" id="ARBA00022842"/>
    </source>
</evidence>
<dbReference type="RefSeq" id="WP_379875176.1">
    <property type="nucleotide sequence ID" value="NZ_JBHUIP010000003.1"/>
</dbReference>
<keyword evidence="5 8" id="KW-0378">Hydrolase</keyword>
<dbReference type="EC" id="3.1.-.-" evidence="8"/>
<sequence>MSYLLDTNAVIALMKGDPAFLTRLRARRPQDFFLSAIVEHELFYGAYKSQRVTENLARVAALQFEVLPFDSEDAQASGRIRAVLGSEGTPIGPYDVLIAGQALARGLVLITRNLREFQRVPGLMAEEWQGG</sequence>
<evidence type="ECO:0000256" key="7">
    <source>
        <dbReference type="ARBA" id="ARBA00038093"/>
    </source>
</evidence>
<dbReference type="Pfam" id="PF01850">
    <property type="entry name" value="PIN"/>
    <property type="match status" value="1"/>
</dbReference>
<feature type="domain" description="PIN" evidence="9">
    <location>
        <begin position="3"/>
        <end position="122"/>
    </location>
</feature>
<gene>
    <name evidence="8" type="primary">vapC</name>
    <name evidence="10" type="ORF">ACFSM5_05105</name>
</gene>
<evidence type="ECO:0000313" key="11">
    <source>
        <dbReference type="Proteomes" id="UP001597295"/>
    </source>
</evidence>
<feature type="binding site" evidence="8">
    <location>
        <position position="95"/>
    </location>
    <ligand>
        <name>Mg(2+)</name>
        <dbReference type="ChEBI" id="CHEBI:18420"/>
    </ligand>
</feature>
<evidence type="ECO:0000256" key="4">
    <source>
        <dbReference type="ARBA" id="ARBA00022723"/>
    </source>
</evidence>
<dbReference type="CDD" id="cd18745">
    <property type="entry name" value="PIN_VapC4-5_FitB-like"/>
    <property type="match status" value="1"/>
</dbReference>
<evidence type="ECO:0000256" key="5">
    <source>
        <dbReference type="ARBA" id="ARBA00022801"/>
    </source>
</evidence>
<keyword evidence="3 8" id="KW-0540">Nuclease</keyword>
<dbReference type="InterPro" id="IPR002716">
    <property type="entry name" value="PIN_dom"/>
</dbReference>
<accession>A0ABW5DP18</accession>
<comment type="similarity">
    <text evidence="7 8">Belongs to the PINc/VapC protein family.</text>
</comment>
<dbReference type="HAMAP" id="MF_00265">
    <property type="entry name" value="VapC_Nob1"/>
    <property type="match status" value="1"/>
</dbReference>
<name>A0ABW5DP18_9PROT</name>
<comment type="cofactor">
    <cofactor evidence="1 8">
        <name>Mg(2+)</name>
        <dbReference type="ChEBI" id="CHEBI:18420"/>
    </cofactor>
</comment>
<evidence type="ECO:0000259" key="9">
    <source>
        <dbReference type="Pfam" id="PF01850"/>
    </source>
</evidence>
<dbReference type="Gene3D" id="3.40.50.1010">
    <property type="entry name" value="5'-nuclease"/>
    <property type="match status" value="1"/>
</dbReference>
<dbReference type="InterPro" id="IPR029060">
    <property type="entry name" value="PIN-like_dom_sf"/>
</dbReference>
<feature type="binding site" evidence="8">
    <location>
        <position position="6"/>
    </location>
    <ligand>
        <name>Mg(2+)</name>
        <dbReference type="ChEBI" id="CHEBI:18420"/>
    </ligand>
</feature>
<keyword evidence="11" id="KW-1185">Reference proteome</keyword>
<comment type="caution">
    <text evidence="10">The sequence shown here is derived from an EMBL/GenBank/DDBJ whole genome shotgun (WGS) entry which is preliminary data.</text>
</comment>
<comment type="function">
    <text evidence="8">Toxic component of a toxin-antitoxin (TA) system. An RNase.</text>
</comment>
<protein>
    <recommendedName>
        <fullName evidence="8">Ribonuclease VapC</fullName>
        <shortName evidence="8">RNase VapC</shortName>
        <ecNumber evidence="8">3.1.-.-</ecNumber>
    </recommendedName>
    <alternativeName>
        <fullName evidence="8">Toxin VapC</fullName>
    </alternativeName>
</protein>
<dbReference type="SUPFAM" id="SSF88723">
    <property type="entry name" value="PIN domain-like"/>
    <property type="match status" value="1"/>
</dbReference>
<dbReference type="EMBL" id="JBHUIP010000003">
    <property type="protein sequence ID" value="MFD2262256.1"/>
    <property type="molecule type" value="Genomic_DNA"/>
</dbReference>
<organism evidence="10 11">
    <name type="scientific">Lacibacterium aquatile</name>
    <dbReference type="NCBI Taxonomy" id="1168082"/>
    <lineage>
        <taxon>Bacteria</taxon>
        <taxon>Pseudomonadati</taxon>
        <taxon>Pseudomonadota</taxon>
        <taxon>Alphaproteobacteria</taxon>
        <taxon>Rhodospirillales</taxon>
        <taxon>Rhodospirillaceae</taxon>
    </lineage>
</organism>
<evidence type="ECO:0000256" key="8">
    <source>
        <dbReference type="HAMAP-Rule" id="MF_00265"/>
    </source>
</evidence>
<evidence type="ECO:0000256" key="3">
    <source>
        <dbReference type="ARBA" id="ARBA00022722"/>
    </source>
</evidence>
<proteinExistence type="inferred from homology"/>